<dbReference type="InterPro" id="IPR000477">
    <property type="entry name" value="RT_dom"/>
</dbReference>
<dbReference type="PROSITE" id="PS50878">
    <property type="entry name" value="RT_POL"/>
    <property type="match status" value="1"/>
</dbReference>
<feature type="non-terminal residue" evidence="3">
    <location>
        <position position="1"/>
    </location>
</feature>
<dbReference type="GO" id="GO:0003964">
    <property type="term" value="F:RNA-directed DNA polymerase activity"/>
    <property type="evidence" value="ECO:0007669"/>
    <property type="project" value="UniProtKB-KW"/>
</dbReference>
<keyword evidence="3" id="KW-0808">Transferase</keyword>
<dbReference type="GO" id="GO:0042575">
    <property type="term" value="C:DNA polymerase complex"/>
    <property type="evidence" value="ECO:0007669"/>
    <property type="project" value="UniProtKB-ARBA"/>
</dbReference>
<keyword evidence="3" id="KW-0695">RNA-directed DNA polymerase</keyword>
<dbReference type="CDD" id="cd01650">
    <property type="entry name" value="RT_nLTR_like"/>
    <property type="match status" value="1"/>
</dbReference>
<evidence type="ECO:0000259" key="1">
    <source>
        <dbReference type="PROSITE" id="PS50878"/>
    </source>
</evidence>
<proteinExistence type="predicted"/>
<gene>
    <name evidence="3" type="ORF">FWK35_00036056</name>
</gene>
<dbReference type="EMBL" id="VUJU01009616">
    <property type="protein sequence ID" value="KAF0718948.1"/>
    <property type="molecule type" value="Genomic_DNA"/>
</dbReference>
<feature type="domain" description="RNase H type-1" evidence="2">
    <location>
        <begin position="964"/>
        <end position="1088"/>
    </location>
</feature>
<evidence type="ECO:0000313" key="4">
    <source>
        <dbReference type="Proteomes" id="UP000478052"/>
    </source>
</evidence>
<dbReference type="SUPFAM" id="SSF56219">
    <property type="entry name" value="DNase I-like"/>
    <property type="match status" value="1"/>
</dbReference>
<dbReference type="AlphaFoldDB" id="A0A6G0W304"/>
<evidence type="ECO:0000313" key="3">
    <source>
        <dbReference type="EMBL" id="KAF0718948.1"/>
    </source>
</evidence>
<dbReference type="SUPFAM" id="SSF53098">
    <property type="entry name" value="Ribonuclease H-like"/>
    <property type="match status" value="1"/>
</dbReference>
<dbReference type="GO" id="GO:0003676">
    <property type="term" value="F:nucleic acid binding"/>
    <property type="evidence" value="ECO:0007669"/>
    <property type="project" value="InterPro"/>
</dbReference>
<dbReference type="PROSITE" id="PS50879">
    <property type="entry name" value="RNASE_H_1"/>
    <property type="match status" value="1"/>
</dbReference>
<dbReference type="InterPro" id="IPR036397">
    <property type="entry name" value="RNaseH_sf"/>
</dbReference>
<evidence type="ECO:0000259" key="2">
    <source>
        <dbReference type="PROSITE" id="PS50879"/>
    </source>
</evidence>
<dbReference type="PANTHER" id="PTHR36688:SF2">
    <property type="entry name" value="ENDONUCLEASE_EXONUCLEASE_PHOSPHATASE DOMAIN-CONTAINING PROTEIN"/>
    <property type="match status" value="1"/>
</dbReference>
<dbReference type="Pfam" id="PF00078">
    <property type="entry name" value="RVT_1"/>
    <property type="match status" value="1"/>
</dbReference>
<dbReference type="GO" id="GO:0004523">
    <property type="term" value="F:RNA-DNA hybrid ribonuclease activity"/>
    <property type="evidence" value="ECO:0007669"/>
    <property type="project" value="InterPro"/>
</dbReference>
<dbReference type="InterPro" id="IPR012337">
    <property type="entry name" value="RNaseH-like_sf"/>
</dbReference>
<feature type="domain" description="Reverse transcriptase" evidence="1">
    <location>
        <begin position="505"/>
        <end position="741"/>
    </location>
</feature>
<dbReference type="OrthoDB" id="6628616at2759"/>
<dbReference type="Pfam" id="PF14529">
    <property type="entry name" value="Exo_endo_phos_2"/>
    <property type="match status" value="1"/>
</dbReference>
<dbReference type="Gene3D" id="3.30.420.10">
    <property type="entry name" value="Ribonuclease H-like superfamily/Ribonuclease H"/>
    <property type="match status" value="1"/>
</dbReference>
<dbReference type="InterPro" id="IPR036691">
    <property type="entry name" value="Endo/exonu/phosph_ase_sf"/>
</dbReference>
<sequence>EVPINYIQFRDIIEKVQSNTDPELILEQYNISIKAMIDIVEKVRPKLQSNSKTNFTHKSMPNIKGFQVFTKNRNNCSRASGGVAIFTDNSYPAQEIPIISHLEVIAIRLKAKENLTICNIYLPNLTNFNLNDIQDIINQLPTPFFLLGDFNSHNSLWGSQHTDARGRIIETILDNPNIMLLNDGNDTHFTTASDNTSSIDLTLSSTSIGCNSEWKVIPATYSSDHWPIIINIKYRNNEELYELPPKWNLKSPNWELYTQLTNYELDKLNIPENEDAEVTLETLENIILTSASKSIGITRYKGNKPSVPWWNEDCDISIRNKKKAYNKYKKTKNIFNLIDFKRLGAIAKRTIIDNKKLAWQHFTKTLTTTTPPSEVWGKIKAMKNIPVHKNIKFLQTDTLNLTASIDIANELGRKFEENSNNSSLDPLFLVHKKDNEDYNIFKTPQTISLIDEDLRALNDEITISEIMLSLNKSKSKSCGPDNIPMDFIRHLPTQGINLILKIFNKLYLTNKFPKQWKKATIIPIPKSSNNQHTTEDSVGTWKKNLLGEKQFGFRKQRSTYDCLTNIETEIRDTFATKQSMILICLDICKAYDTVWRYKVLTTLYNWGIHGNIHAYLQHFLSDRSFIVKVNNTLSEEFTLVNGVVQGSPISVTLFLIAINEVTKIIKLPTHINIFADDINLHCKGRNNKSILENIQLSVDILNDWSKKNGFRFSSTKSKCIVFSKKTKRAPKPEIKLNNVIIPLVNDIKILGMTFDNKLNWNKHFSVLKTNTSKTTNIIKILANNKWGAQNKILHNVYKTLIRSKIEYGAIIYGSAKTTSLEKLETIQNNNLRLITGAFKSSSIKSLLCITGEISLEKRRKLLELQYAFKIASYLNNPTYNSLFDKRINNAYYLQTNISKPIGRRIENFFNAHNINSKHIIKSEILTKPPWRPNNFEIDFSFAENNKGNTAPQLFRNLFKEKTQNRDQILVFTDASKTENSITFAIIINDSEYKFRLPTLNSIFTAEALAIQKAIHIIKEMPNNTFNILTDSLSTLLSIQNPKKNNEITNNIINLLNNTNKLITLTWIPSNTGIEGNERADMMAKLATSDQTIEILSIFL</sequence>
<dbReference type="Pfam" id="PF00075">
    <property type="entry name" value="RNase_H"/>
    <property type="match status" value="1"/>
</dbReference>
<protein>
    <submittedName>
        <fullName evidence="3">Putative RNA-directed DNA polymerase from transposon BS</fullName>
    </submittedName>
</protein>
<keyword evidence="3" id="KW-0548">Nucleotidyltransferase</keyword>
<dbReference type="InterPro" id="IPR002156">
    <property type="entry name" value="RNaseH_domain"/>
</dbReference>
<keyword evidence="4" id="KW-1185">Reference proteome</keyword>
<dbReference type="Proteomes" id="UP000478052">
    <property type="component" value="Unassembled WGS sequence"/>
</dbReference>
<dbReference type="InterPro" id="IPR005135">
    <property type="entry name" value="Endo/exonuclease/phosphatase"/>
</dbReference>
<dbReference type="SUPFAM" id="SSF56672">
    <property type="entry name" value="DNA/RNA polymerases"/>
    <property type="match status" value="1"/>
</dbReference>
<dbReference type="InterPro" id="IPR043502">
    <property type="entry name" value="DNA/RNA_pol_sf"/>
</dbReference>
<dbReference type="Gene3D" id="3.60.10.10">
    <property type="entry name" value="Endonuclease/exonuclease/phosphatase"/>
    <property type="match status" value="1"/>
</dbReference>
<dbReference type="CDD" id="cd09276">
    <property type="entry name" value="Rnase_HI_RT_non_LTR"/>
    <property type="match status" value="1"/>
</dbReference>
<dbReference type="PANTHER" id="PTHR36688">
    <property type="entry name" value="ENDO/EXONUCLEASE/PHOSPHATASE DOMAIN-CONTAINING PROTEIN"/>
    <property type="match status" value="1"/>
</dbReference>
<dbReference type="InterPro" id="IPR052560">
    <property type="entry name" value="RdDP_mobile_element"/>
</dbReference>
<comment type="caution">
    <text evidence="3">The sequence shown here is derived from an EMBL/GenBank/DDBJ whole genome shotgun (WGS) entry which is preliminary data.</text>
</comment>
<organism evidence="3 4">
    <name type="scientific">Aphis craccivora</name>
    <name type="common">Cowpea aphid</name>
    <dbReference type="NCBI Taxonomy" id="307492"/>
    <lineage>
        <taxon>Eukaryota</taxon>
        <taxon>Metazoa</taxon>
        <taxon>Ecdysozoa</taxon>
        <taxon>Arthropoda</taxon>
        <taxon>Hexapoda</taxon>
        <taxon>Insecta</taxon>
        <taxon>Pterygota</taxon>
        <taxon>Neoptera</taxon>
        <taxon>Paraneoptera</taxon>
        <taxon>Hemiptera</taxon>
        <taxon>Sternorrhyncha</taxon>
        <taxon>Aphidomorpha</taxon>
        <taxon>Aphidoidea</taxon>
        <taxon>Aphididae</taxon>
        <taxon>Aphidini</taxon>
        <taxon>Aphis</taxon>
        <taxon>Aphis</taxon>
    </lineage>
</organism>
<reference evidence="3 4" key="1">
    <citation type="submission" date="2019-08" db="EMBL/GenBank/DDBJ databases">
        <title>Whole genome of Aphis craccivora.</title>
        <authorList>
            <person name="Voronova N.V."/>
            <person name="Shulinski R.S."/>
            <person name="Bandarenka Y.V."/>
            <person name="Zhorov D.G."/>
            <person name="Warner D."/>
        </authorList>
    </citation>
    <scope>NUCLEOTIDE SEQUENCE [LARGE SCALE GENOMIC DNA]</scope>
    <source>
        <strain evidence="3">180601</strain>
        <tissue evidence="3">Whole Body</tissue>
    </source>
</reference>
<name>A0A6G0W304_APHCR</name>
<accession>A0A6G0W304</accession>